<reference evidence="3" key="1">
    <citation type="journal article" date="2019" name="Int. J. Syst. Evol. Microbiol.">
        <title>The Global Catalogue of Microorganisms (GCM) 10K type strain sequencing project: providing services to taxonomists for standard genome sequencing and annotation.</title>
        <authorList>
            <consortium name="The Broad Institute Genomics Platform"/>
            <consortium name="The Broad Institute Genome Sequencing Center for Infectious Disease"/>
            <person name="Wu L."/>
            <person name="Ma J."/>
        </authorList>
    </citation>
    <scope>NUCLEOTIDE SEQUENCE [LARGE SCALE GENOMIC DNA]</scope>
    <source>
        <strain evidence="3">TBRC 1276</strain>
    </source>
</reference>
<organism evidence="2 3">
    <name type="scientific">Nonomuraea purpurea</name>
    <dbReference type="NCBI Taxonomy" id="1849276"/>
    <lineage>
        <taxon>Bacteria</taxon>
        <taxon>Bacillati</taxon>
        <taxon>Actinomycetota</taxon>
        <taxon>Actinomycetes</taxon>
        <taxon>Streptosporangiales</taxon>
        <taxon>Streptosporangiaceae</taxon>
        <taxon>Nonomuraea</taxon>
    </lineage>
</organism>
<dbReference type="InterPro" id="IPR036163">
    <property type="entry name" value="HMA_dom_sf"/>
</dbReference>
<dbReference type="SUPFAM" id="SSF55008">
    <property type="entry name" value="HMA, heavy metal-associated domain"/>
    <property type="match status" value="1"/>
</dbReference>
<evidence type="ECO:0000259" key="1">
    <source>
        <dbReference type="PROSITE" id="PS50846"/>
    </source>
</evidence>
<name>A0ABV8GIP2_9ACTN</name>
<dbReference type="Pfam" id="PF00403">
    <property type="entry name" value="HMA"/>
    <property type="match status" value="1"/>
</dbReference>
<evidence type="ECO:0000313" key="2">
    <source>
        <dbReference type="EMBL" id="MFC4013801.1"/>
    </source>
</evidence>
<proteinExistence type="predicted"/>
<dbReference type="EMBL" id="JBHSBI010000030">
    <property type="protein sequence ID" value="MFC4013801.1"/>
    <property type="molecule type" value="Genomic_DNA"/>
</dbReference>
<dbReference type="Proteomes" id="UP001595851">
    <property type="component" value="Unassembled WGS sequence"/>
</dbReference>
<dbReference type="Gene3D" id="3.30.70.100">
    <property type="match status" value="1"/>
</dbReference>
<dbReference type="InterPro" id="IPR006121">
    <property type="entry name" value="HMA_dom"/>
</dbReference>
<dbReference type="CDD" id="cd00371">
    <property type="entry name" value="HMA"/>
    <property type="match status" value="1"/>
</dbReference>
<feature type="domain" description="HMA" evidence="1">
    <location>
        <begin position="7"/>
        <end position="75"/>
    </location>
</feature>
<accession>A0ABV8GIP2</accession>
<keyword evidence="3" id="KW-1185">Reference proteome</keyword>
<dbReference type="PROSITE" id="PS50846">
    <property type="entry name" value="HMA_2"/>
    <property type="match status" value="1"/>
</dbReference>
<protein>
    <submittedName>
        <fullName evidence="2">Heavy-metal-associated domain-containing protein</fullName>
    </submittedName>
</protein>
<dbReference type="RefSeq" id="WP_379533655.1">
    <property type="nucleotide sequence ID" value="NZ_JBHSBI010000030.1"/>
</dbReference>
<sequence length="77" mass="7933">MITVAYSLVTYDVTGLTPEACEHCLASVKSELIQVPGVVGVDVNTEEARVSILTDGPVDDALIRAAMDAAGCAVVTP</sequence>
<gene>
    <name evidence="2" type="ORF">ACFOY2_41705</name>
</gene>
<evidence type="ECO:0000313" key="3">
    <source>
        <dbReference type="Proteomes" id="UP001595851"/>
    </source>
</evidence>
<comment type="caution">
    <text evidence="2">The sequence shown here is derived from an EMBL/GenBank/DDBJ whole genome shotgun (WGS) entry which is preliminary data.</text>
</comment>